<name>A0A4Q0S2X8_9BRAD</name>
<evidence type="ECO:0000256" key="1">
    <source>
        <dbReference type="SAM" id="Phobius"/>
    </source>
</evidence>
<keyword evidence="3" id="KW-1185">Reference proteome</keyword>
<dbReference type="OrthoDB" id="7057004at2"/>
<comment type="caution">
    <text evidence="2">The sequence shown here is derived from an EMBL/GenBank/DDBJ whole genome shotgun (WGS) entry which is preliminary data.</text>
</comment>
<dbReference type="Pfam" id="PF06912">
    <property type="entry name" value="DUF1275"/>
    <property type="match status" value="1"/>
</dbReference>
<keyword evidence="1" id="KW-0812">Transmembrane</keyword>
<organism evidence="2 3">
    <name type="scientific">Bradyrhizobium nanningense</name>
    <dbReference type="NCBI Taxonomy" id="1325118"/>
    <lineage>
        <taxon>Bacteria</taxon>
        <taxon>Pseudomonadati</taxon>
        <taxon>Pseudomonadota</taxon>
        <taxon>Alphaproteobacteria</taxon>
        <taxon>Hyphomicrobiales</taxon>
        <taxon>Nitrobacteraceae</taxon>
        <taxon>Bradyrhizobium</taxon>
    </lineage>
</organism>
<dbReference type="InterPro" id="IPR010699">
    <property type="entry name" value="DUF1275"/>
</dbReference>
<feature type="transmembrane region" description="Helical" evidence="1">
    <location>
        <begin position="177"/>
        <end position="196"/>
    </location>
</feature>
<sequence length="227" mass="23484">MSSQGIAATSLLRRDETITVALLLAFAGGCLDAYTWIVHGVMANAQTANLVFLWVYGMAGDWARALHFVPPIMAFAVGIVMAAWLRRAAGERASAISTLVEILLLVGVGILHNRMPEIAGTLGISLVAAMQAAVFTKVEGATYSTVMITGNMRQAIEGIFAVASGAAAVGTVRRSGVFTAVCGAFGLGAALGALLTEVVPDLALGLPVVALLIVLLRCEVVRSEVSS</sequence>
<proteinExistence type="predicted"/>
<dbReference type="EMBL" id="LBJQ01000081">
    <property type="protein sequence ID" value="RXH26554.1"/>
    <property type="molecule type" value="Genomic_DNA"/>
</dbReference>
<dbReference type="AlphaFoldDB" id="A0A4Q0S2X8"/>
<dbReference type="PANTHER" id="PTHR37314">
    <property type="entry name" value="SLR0142 PROTEIN"/>
    <property type="match status" value="1"/>
</dbReference>
<keyword evidence="1" id="KW-1133">Transmembrane helix</keyword>
<gene>
    <name evidence="2" type="ORF">XH99_19510</name>
</gene>
<feature type="transmembrane region" description="Helical" evidence="1">
    <location>
        <begin position="62"/>
        <end position="85"/>
    </location>
</feature>
<protein>
    <submittedName>
        <fullName evidence="2">Membrane protein</fullName>
    </submittedName>
</protein>
<dbReference type="PANTHER" id="PTHR37314:SF4">
    <property type="entry name" value="UPF0700 TRANSMEMBRANE PROTEIN YOAK"/>
    <property type="match status" value="1"/>
</dbReference>
<keyword evidence="1" id="KW-0472">Membrane</keyword>
<reference evidence="2 3" key="1">
    <citation type="submission" date="2015-04" db="EMBL/GenBank/DDBJ databases">
        <title>Comparative genomics of rhizobia nodulating Arachis hypogaea in China.</title>
        <authorList>
            <person name="Li Y."/>
        </authorList>
    </citation>
    <scope>NUCLEOTIDE SEQUENCE [LARGE SCALE GENOMIC DNA]</scope>
    <source>
        <strain evidence="2 3">CCBAU 51757</strain>
    </source>
</reference>
<feature type="transmembrane region" description="Helical" evidence="1">
    <location>
        <begin position="202"/>
        <end position="220"/>
    </location>
</feature>
<dbReference type="RefSeq" id="WP_128919572.1">
    <property type="nucleotide sequence ID" value="NZ_LBJC01000081.1"/>
</dbReference>
<evidence type="ECO:0000313" key="3">
    <source>
        <dbReference type="Proteomes" id="UP000289546"/>
    </source>
</evidence>
<dbReference type="Proteomes" id="UP000289546">
    <property type="component" value="Unassembled WGS sequence"/>
</dbReference>
<accession>A0A4Q0S2X8</accession>
<feature type="transmembrane region" description="Helical" evidence="1">
    <location>
        <begin position="20"/>
        <end position="42"/>
    </location>
</feature>
<evidence type="ECO:0000313" key="2">
    <source>
        <dbReference type="EMBL" id="RXH26554.1"/>
    </source>
</evidence>